<feature type="compositionally biased region" description="Low complexity" evidence="1">
    <location>
        <begin position="74"/>
        <end position="92"/>
    </location>
</feature>
<evidence type="ECO:0000256" key="1">
    <source>
        <dbReference type="SAM" id="MobiDB-lite"/>
    </source>
</evidence>
<evidence type="ECO:0008006" key="4">
    <source>
        <dbReference type="Google" id="ProtNLM"/>
    </source>
</evidence>
<dbReference type="SUPFAM" id="SSF53335">
    <property type="entry name" value="S-adenosyl-L-methionine-dependent methyltransferases"/>
    <property type="match status" value="1"/>
</dbReference>
<dbReference type="Gene3D" id="3.40.50.150">
    <property type="entry name" value="Vaccinia Virus protein VP39"/>
    <property type="match status" value="1"/>
</dbReference>
<reference evidence="3" key="1">
    <citation type="submission" date="2015-06" db="EMBL/GenBank/DDBJ databases">
        <title>Expansion of signal transduction pathways in fungi by whole-genome duplication.</title>
        <authorList>
            <consortium name="DOE Joint Genome Institute"/>
            <person name="Corrochano L.M."/>
            <person name="Kuo A."/>
            <person name="Marcet-Houben M."/>
            <person name="Polaino S."/>
            <person name="Salamov A."/>
            <person name="Villalobos J.M."/>
            <person name="Alvarez M.I."/>
            <person name="Avalos J."/>
            <person name="Benito E.P."/>
            <person name="Benoit I."/>
            <person name="Burger G."/>
            <person name="Camino L.P."/>
            <person name="Canovas D."/>
            <person name="Cerda-Olmedo E."/>
            <person name="Cheng J.-F."/>
            <person name="Dominguez A."/>
            <person name="Elias M."/>
            <person name="Eslava A.P."/>
            <person name="Glaser F."/>
            <person name="Grimwood J."/>
            <person name="Gutierrez G."/>
            <person name="Heitman J."/>
            <person name="Henrissat B."/>
            <person name="Iturriaga E.A."/>
            <person name="Lang B.F."/>
            <person name="Lavin J.L."/>
            <person name="Lee S."/>
            <person name="Li W."/>
            <person name="Lindquist E."/>
            <person name="Lopez-Garcia S."/>
            <person name="Luque E.M."/>
            <person name="Marcos A.T."/>
            <person name="Martin J."/>
            <person name="McCluskey K."/>
            <person name="Medina H.R."/>
            <person name="Miralles-Duran A."/>
            <person name="Miyazaki A."/>
            <person name="Munoz-Torres E."/>
            <person name="Oguiza J.A."/>
            <person name="Ohm R."/>
            <person name="Olmedo M."/>
            <person name="Orejas M."/>
            <person name="Ortiz-Castellanos L."/>
            <person name="Pisabarro A.G."/>
            <person name="Rodriguez-Romero J."/>
            <person name="Ruiz-Herrera J."/>
            <person name="Ruiz-Vazquez R."/>
            <person name="Sanz C."/>
            <person name="Schackwitz W."/>
            <person name="Schmutz J."/>
            <person name="Shahriari M."/>
            <person name="Shelest E."/>
            <person name="Silva-Franco F."/>
            <person name="Soanes D."/>
            <person name="Syed K."/>
            <person name="Tagua V.G."/>
            <person name="Talbot N.J."/>
            <person name="Thon M."/>
            <person name="De vries R.P."/>
            <person name="Wiebenga A."/>
            <person name="Yadav J.S."/>
            <person name="Braun E.L."/>
            <person name="Baker S."/>
            <person name="Garre V."/>
            <person name="Horwitz B."/>
            <person name="Torres-Martinez S."/>
            <person name="Idnurm A."/>
            <person name="Herrera-Estrella A."/>
            <person name="Gabaldon T."/>
            <person name="Grigoriev I.V."/>
        </authorList>
    </citation>
    <scope>NUCLEOTIDE SEQUENCE [LARGE SCALE GENOMIC DNA]</scope>
    <source>
        <strain evidence="3">NRRL 1555(-)</strain>
    </source>
</reference>
<sequence length="417" mass="47200">MGSQLSKEPARKSDKPRTRRKRILPSILSQARSTKSSRTKENRPSELDSFVSETSIQSPTKSPSTDIPKHSHHPSYSPSKSSAASSFKSGSTSNCIDEEPQILNHPVFGEIDLSYLTRALRNASSLGTKDPFFFEYGAEKEYDRQTRQHYVLKQTFGSNTQVKLTNPKKILEIACGIGLWSLEIGQNFPSCKVIGIDTLPSVQEFDNHTGLDHHEKELSIRQLNGAERAKNVKYQYGDILVPLEFSSCTFDYVFQRDVATVVPAARWAGLLADIYRVLKPNGQIEFVEHSFNFSNPGPILLLATDWISKVSQGLCIDVDYLDTMDNKLLQAGFVDLEVVEVDVPVGEWPADEAQKEQGFLYKLQTKAMFQSMRLWWVIELGVDSEYYDNLCTLALEELEERKCTMKWKIWTARKPGN</sequence>
<organism evidence="2 3">
    <name type="scientific">Phycomyces blakesleeanus (strain ATCC 8743b / DSM 1359 / FGSC 10004 / NBRC 33097 / NRRL 1555)</name>
    <dbReference type="NCBI Taxonomy" id="763407"/>
    <lineage>
        <taxon>Eukaryota</taxon>
        <taxon>Fungi</taxon>
        <taxon>Fungi incertae sedis</taxon>
        <taxon>Mucoromycota</taxon>
        <taxon>Mucoromycotina</taxon>
        <taxon>Mucoromycetes</taxon>
        <taxon>Mucorales</taxon>
        <taxon>Phycomycetaceae</taxon>
        <taxon>Phycomyces</taxon>
    </lineage>
</organism>
<feature type="compositionally biased region" description="Polar residues" evidence="1">
    <location>
        <begin position="27"/>
        <end position="36"/>
    </location>
</feature>
<dbReference type="GeneID" id="28999354"/>
<dbReference type="CDD" id="cd02440">
    <property type="entry name" value="AdoMet_MTases"/>
    <property type="match status" value="1"/>
</dbReference>
<dbReference type="InterPro" id="IPR029063">
    <property type="entry name" value="SAM-dependent_MTases_sf"/>
</dbReference>
<feature type="compositionally biased region" description="Polar residues" evidence="1">
    <location>
        <begin position="51"/>
        <end position="65"/>
    </location>
</feature>
<proteinExistence type="predicted"/>
<dbReference type="EMBL" id="KV440980">
    <property type="protein sequence ID" value="OAD73629.1"/>
    <property type="molecule type" value="Genomic_DNA"/>
</dbReference>
<gene>
    <name evidence="2" type="ORF">PHYBLDRAFT_181297</name>
</gene>
<keyword evidence="3" id="KW-1185">Reference proteome</keyword>
<dbReference type="Pfam" id="PF13489">
    <property type="entry name" value="Methyltransf_23"/>
    <property type="match status" value="1"/>
</dbReference>
<dbReference type="AlphaFoldDB" id="A0A167MR44"/>
<dbReference type="Proteomes" id="UP000077315">
    <property type="component" value="Unassembled WGS sequence"/>
</dbReference>
<dbReference type="STRING" id="763407.A0A167MR44"/>
<dbReference type="GO" id="GO:0008168">
    <property type="term" value="F:methyltransferase activity"/>
    <property type="evidence" value="ECO:0007669"/>
    <property type="project" value="TreeGrafter"/>
</dbReference>
<dbReference type="RefSeq" id="XP_018291669.1">
    <property type="nucleotide sequence ID" value="XM_018438448.1"/>
</dbReference>
<dbReference type="VEuPathDB" id="FungiDB:PHYBLDRAFT_181297"/>
<dbReference type="PANTHER" id="PTHR43591">
    <property type="entry name" value="METHYLTRANSFERASE"/>
    <property type="match status" value="1"/>
</dbReference>
<accession>A0A167MR44</accession>
<evidence type="ECO:0000313" key="3">
    <source>
        <dbReference type="Proteomes" id="UP000077315"/>
    </source>
</evidence>
<dbReference type="PANTHER" id="PTHR43591:SF24">
    <property type="entry name" value="2-METHOXY-6-POLYPRENYL-1,4-BENZOQUINOL METHYLASE, MITOCHONDRIAL"/>
    <property type="match status" value="1"/>
</dbReference>
<evidence type="ECO:0000313" key="2">
    <source>
        <dbReference type="EMBL" id="OAD73629.1"/>
    </source>
</evidence>
<feature type="region of interest" description="Disordered" evidence="1">
    <location>
        <begin position="1"/>
        <end position="92"/>
    </location>
</feature>
<protein>
    <recommendedName>
        <fullName evidence="4">Methyltransferase domain-containing protein</fullName>
    </recommendedName>
</protein>
<name>A0A167MR44_PHYB8</name>
<dbReference type="OrthoDB" id="2013972at2759"/>
<dbReference type="InParanoid" id="A0A167MR44"/>